<dbReference type="Gramene" id="Solyc09g082420.1.1">
    <property type="protein sequence ID" value="Solyc09g082420.1.1"/>
    <property type="gene ID" value="Solyc09g082420.1"/>
</dbReference>
<dbReference type="InterPro" id="IPR015270">
    <property type="entry name" value="RDM1_plant"/>
</dbReference>
<dbReference type="SUPFAM" id="SSF109920">
    <property type="entry name" value="Hypothetical protein At3g22680"/>
    <property type="match status" value="2"/>
</dbReference>
<reference evidence="1" key="2">
    <citation type="submission" date="2013-04" db="UniProtKB">
        <authorList>
            <consortium name="EnsemblPlants"/>
        </authorList>
    </citation>
    <scope>IDENTIFICATION</scope>
    <source>
        <strain evidence="1">cv. Heinz 1706</strain>
    </source>
</reference>
<dbReference type="Pfam" id="PF09187">
    <property type="entry name" value="RdDM_RDM1"/>
    <property type="match status" value="2"/>
</dbReference>
<proteinExistence type="predicted"/>
<dbReference type="eggNOG" id="ENOG502RYHT">
    <property type="taxonomic scope" value="Eukaryota"/>
</dbReference>
<dbReference type="PANTHER" id="PTHR36366">
    <property type="entry name" value="PROTEIN RDM1"/>
    <property type="match status" value="1"/>
</dbReference>
<dbReference type="PhylomeDB" id="K4CVL9"/>
<dbReference type="PANTHER" id="PTHR36366:SF4">
    <property type="entry name" value="PROTEIN RDM1-LIKE ISOFORM X1"/>
    <property type="match status" value="1"/>
</dbReference>
<evidence type="ECO:0000313" key="1">
    <source>
        <dbReference type="EnsemblPlants" id="Solyc09g082420.1.1"/>
    </source>
</evidence>
<dbReference type="EnsemblPlants" id="Solyc09g082420.1.1">
    <property type="protein sequence ID" value="Solyc09g082420.1.1"/>
    <property type="gene ID" value="Solyc09g082420.1"/>
</dbReference>
<dbReference type="STRING" id="4081.K4CVL9"/>
<dbReference type="InParanoid" id="K4CVL9"/>
<organism evidence="1">
    <name type="scientific">Solanum lycopersicum</name>
    <name type="common">Tomato</name>
    <name type="synonym">Lycopersicon esculentum</name>
    <dbReference type="NCBI Taxonomy" id="4081"/>
    <lineage>
        <taxon>Eukaryota</taxon>
        <taxon>Viridiplantae</taxon>
        <taxon>Streptophyta</taxon>
        <taxon>Embryophyta</taxon>
        <taxon>Tracheophyta</taxon>
        <taxon>Spermatophyta</taxon>
        <taxon>Magnoliopsida</taxon>
        <taxon>eudicotyledons</taxon>
        <taxon>Gunneridae</taxon>
        <taxon>Pentapetalae</taxon>
        <taxon>asterids</taxon>
        <taxon>lamiids</taxon>
        <taxon>Solanales</taxon>
        <taxon>Solanaceae</taxon>
        <taxon>Solanoideae</taxon>
        <taxon>Solaneae</taxon>
        <taxon>Solanum</taxon>
        <taxon>Solanum subgen. Lycopersicon</taxon>
    </lineage>
</organism>
<accession>K4CVL9</accession>
<dbReference type="AlphaFoldDB" id="K4CVL9"/>
<evidence type="ECO:0000313" key="2">
    <source>
        <dbReference type="Proteomes" id="UP000004994"/>
    </source>
</evidence>
<dbReference type="HOGENOM" id="CLU_1761973_0_0_1"/>
<reference evidence="1" key="1">
    <citation type="journal article" date="2012" name="Nature">
        <title>The tomato genome sequence provides insights into fleshy fruit evolution.</title>
        <authorList>
            <consortium name="Tomato Genome Consortium"/>
        </authorList>
    </citation>
    <scope>NUCLEOTIDE SEQUENCE [LARGE SCALE GENOMIC DNA]</scope>
    <source>
        <strain evidence="1">cv. Heinz 1706</strain>
    </source>
</reference>
<name>K4CVL9_SOLLC</name>
<dbReference type="Gene3D" id="1.20.120.690">
    <property type="entry name" value="RDM1 protein domain"/>
    <property type="match status" value="2"/>
</dbReference>
<dbReference type="InterPro" id="IPR036319">
    <property type="entry name" value="RDM1_sf"/>
</dbReference>
<sequence length="148" mass="16742">MYQEYQQMIPIPTRKTSLIPCNSWIGLAASIKGLYGQLLHYPTNLSIKKWDSLRIGASDEDIPLDTFIDPAKAEASIWLIEEMHRKTTSPYFIMADQDLGVILRKAKMYQEYMQMVPIPARKASLIPCNSWIGLAASIKGLYGQLCTT</sequence>
<dbReference type="GO" id="GO:0000419">
    <property type="term" value="C:RNA polymerase V complex"/>
    <property type="evidence" value="ECO:0000318"/>
    <property type="project" value="GO_Central"/>
</dbReference>
<dbReference type="Proteomes" id="UP000004994">
    <property type="component" value="Chromosome 9"/>
</dbReference>
<dbReference type="GO" id="GO:0080188">
    <property type="term" value="P:gene silencing by siRNA-directed DNA methylation"/>
    <property type="evidence" value="ECO:0007669"/>
    <property type="project" value="InterPro"/>
</dbReference>
<dbReference type="PaxDb" id="4081-Solyc09g082420.1.1"/>
<protein>
    <submittedName>
        <fullName evidence="1">Uncharacterized protein</fullName>
    </submittedName>
</protein>
<keyword evidence="2" id="KW-1185">Reference proteome</keyword>